<dbReference type="Gene3D" id="3.30.300.280">
    <property type="entry name" value="S-adenosylmethionine synthetase, C-terminal domain"/>
    <property type="match status" value="1"/>
</dbReference>
<proteinExistence type="predicted"/>
<name>X0YE84_9ZZZZ</name>
<dbReference type="InterPro" id="IPR027790">
    <property type="entry name" value="AdoMet_synthase_2_family"/>
</dbReference>
<evidence type="ECO:0000313" key="1">
    <source>
        <dbReference type="EMBL" id="GAG54180.1"/>
    </source>
</evidence>
<dbReference type="Gene3D" id="3.30.300.340">
    <property type="entry name" value="S-adenosylmethionine synthetase, N-terminal domain"/>
    <property type="match status" value="1"/>
</dbReference>
<dbReference type="InterPro" id="IPR042543">
    <property type="entry name" value="AdoMet_synthase_2"/>
</dbReference>
<dbReference type="PANTHER" id="PTHR36697:SF1">
    <property type="entry name" value="S-ADENOSYLMETHIONINE SYNTHASE"/>
    <property type="match status" value="1"/>
</dbReference>
<dbReference type="PANTHER" id="PTHR36697">
    <property type="entry name" value="S-ADENOSYLMETHIONINE SYNTHASE"/>
    <property type="match status" value="1"/>
</dbReference>
<dbReference type="AlphaFoldDB" id="X0YE84"/>
<dbReference type="InterPro" id="IPR042544">
    <property type="entry name" value="AdoMet_synthase_3"/>
</dbReference>
<feature type="non-terminal residue" evidence="1">
    <location>
        <position position="1"/>
    </location>
</feature>
<dbReference type="EMBL" id="BART01005806">
    <property type="protein sequence ID" value="GAG54180.1"/>
    <property type="molecule type" value="Genomic_DNA"/>
</dbReference>
<organism evidence="1">
    <name type="scientific">marine sediment metagenome</name>
    <dbReference type="NCBI Taxonomy" id="412755"/>
    <lineage>
        <taxon>unclassified sequences</taxon>
        <taxon>metagenomes</taxon>
        <taxon>ecological metagenomes</taxon>
    </lineage>
</organism>
<protein>
    <submittedName>
        <fullName evidence="1">Uncharacterized protein</fullName>
    </submittedName>
</protein>
<dbReference type="Gene3D" id="3.30.300.10">
    <property type="match status" value="1"/>
</dbReference>
<gene>
    <name evidence="1" type="ORF">S01H4_13160</name>
</gene>
<dbReference type="Pfam" id="PF01941">
    <property type="entry name" value="AdoMet_Synthase"/>
    <property type="match status" value="1"/>
</dbReference>
<reference evidence="1" key="1">
    <citation type="journal article" date="2014" name="Front. Microbiol.">
        <title>High frequency of phylogenetically diverse reductive dehalogenase-homologous genes in deep subseafloor sedimentary metagenomes.</title>
        <authorList>
            <person name="Kawai M."/>
            <person name="Futagami T."/>
            <person name="Toyoda A."/>
            <person name="Takaki Y."/>
            <person name="Nishi S."/>
            <person name="Hori S."/>
            <person name="Arai W."/>
            <person name="Tsubouchi T."/>
            <person name="Morono Y."/>
            <person name="Uchiyama I."/>
            <person name="Ito T."/>
            <person name="Fujiyama A."/>
            <person name="Inagaki F."/>
            <person name="Takami H."/>
        </authorList>
    </citation>
    <scope>NUCLEOTIDE SEQUENCE</scope>
    <source>
        <strain evidence="1">Expedition CK06-06</strain>
    </source>
</reference>
<accession>X0YE84</accession>
<comment type="caution">
    <text evidence="1">The sequence shown here is derived from an EMBL/GenBank/DDBJ whole genome shotgun (WGS) entry which is preliminary data.</text>
</comment>
<sequence>HHNADKSLLVAGEVETRFGGGEVKKPMLLIFGDRATEEVEGTKIPVKDIAIRAAKSWIKENLRFVNPEKHMRYQVEFKPGSAALTDIFKRKGKVLSANDTSAAVGYAPMTWTEQLVLKTERYLNSPEFKKEFPEAGEDVKLMGFRKNDELYLTVGVAFVDRFVKSEDDYFRKKEKILKRLYTFVKSNSILKKIKLNLNTLDMRGRGVGGTYLTVLGTSADGADSGQVGRGNRPNGVIPLNRHTGSEAAAGKNPVSHVGKIYNLLTHRIANEIYSQVSGLDEVYVWIVSQIGKSIDEPAIAAARVITKPGTKIDDIREQIAEVVDAELEHIDKFCMKLAEGKIPIC</sequence>